<evidence type="ECO:0000259" key="7">
    <source>
        <dbReference type="Pfam" id="PF03328"/>
    </source>
</evidence>
<sequence length="277" mass="29634">MTQTSASFRRRRSCLYMPGSNARALEKVKTLDADVVIFDLEDAVLPDQKAEARRLVAEAVRAGGYGPREVVIRINGAGTPWHGEDLIMARDAGPDAVLFPKVEAAADRFDGMVQWAMIETPRAVLEADRIAASGFAALVVGTNDLAKEMHAPITPGRDAFRVALQQTVLAARANGIAALDGVYNDIGNDEGLAAECADGALLGFDGKTLIHPSQLEIANRAFSPSEEELEHARAVVAAFAAQPEAGVLKVKGRMTERLHLEEARRTLMLAGEAEHAG</sequence>
<evidence type="ECO:0000313" key="8">
    <source>
        <dbReference type="EMBL" id="OWV32155.1"/>
    </source>
</evidence>
<dbReference type="Pfam" id="PF03328">
    <property type="entry name" value="HpcH_HpaI"/>
    <property type="match status" value="2"/>
</dbReference>
<keyword evidence="3 6" id="KW-0479">Metal-binding</keyword>
<keyword evidence="9" id="KW-1185">Reference proteome</keyword>
<gene>
    <name evidence="8" type="ORF">B5C34_00950</name>
</gene>
<evidence type="ECO:0000256" key="5">
    <source>
        <dbReference type="PIRSR" id="PIRSR015582-1"/>
    </source>
</evidence>
<keyword evidence="4 6" id="KW-0460">Magnesium</keyword>
<dbReference type="EMBL" id="NFZT01000001">
    <property type="protein sequence ID" value="OWV32155.1"/>
    <property type="molecule type" value="Genomic_DNA"/>
</dbReference>
<dbReference type="InterPro" id="IPR040442">
    <property type="entry name" value="Pyrv_kinase-like_dom_sf"/>
</dbReference>
<evidence type="ECO:0000256" key="2">
    <source>
        <dbReference type="ARBA" id="ARBA00005568"/>
    </source>
</evidence>
<evidence type="ECO:0000256" key="4">
    <source>
        <dbReference type="ARBA" id="ARBA00022842"/>
    </source>
</evidence>
<evidence type="ECO:0000256" key="6">
    <source>
        <dbReference type="PIRSR" id="PIRSR015582-2"/>
    </source>
</evidence>
<comment type="similarity">
    <text evidence="2">Belongs to the HpcH/HpaI aldolase family.</text>
</comment>
<dbReference type="InterPro" id="IPR011206">
    <property type="entry name" value="Citrate_lyase_beta/mcl1/mcl2"/>
</dbReference>
<dbReference type="PIRSF" id="PIRSF015582">
    <property type="entry name" value="Cit_lyase_B"/>
    <property type="match status" value="1"/>
</dbReference>
<comment type="caution">
    <text evidence="8">The sequence shown here is derived from an EMBL/GenBank/DDBJ whole genome shotgun (WGS) entry which is preliminary data.</text>
</comment>
<feature type="binding site" evidence="5">
    <location>
        <position position="73"/>
    </location>
    <ligand>
        <name>substrate</name>
    </ligand>
</feature>
<name>A0A219B1F5_9SPHN</name>
<feature type="binding site" evidence="6">
    <location>
        <position position="144"/>
    </location>
    <ligand>
        <name>Mg(2+)</name>
        <dbReference type="ChEBI" id="CHEBI:18420"/>
    </ligand>
</feature>
<dbReference type="InterPro" id="IPR005000">
    <property type="entry name" value="Aldolase/citrate-lyase_domain"/>
</dbReference>
<dbReference type="GO" id="GO:0000287">
    <property type="term" value="F:magnesium ion binding"/>
    <property type="evidence" value="ECO:0007669"/>
    <property type="project" value="TreeGrafter"/>
</dbReference>
<dbReference type="SUPFAM" id="SSF51621">
    <property type="entry name" value="Phosphoenolpyruvate/pyruvate domain"/>
    <property type="match status" value="1"/>
</dbReference>
<accession>A0A219B1F5</accession>
<dbReference type="RefSeq" id="WP_088710954.1">
    <property type="nucleotide sequence ID" value="NZ_NFZT01000001.1"/>
</dbReference>
<keyword evidence="8" id="KW-0456">Lyase</keyword>
<feature type="binding site" evidence="6">
    <location>
        <position position="119"/>
    </location>
    <ligand>
        <name>Mg(2+)</name>
        <dbReference type="ChEBI" id="CHEBI:18420"/>
    </ligand>
</feature>
<dbReference type="Gene3D" id="3.20.20.60">
    <property type="entry name" value="Phosphoenolpyruvate-binding domains"/>
    <property type="match status" value="1"/>
</dbReference>
<dbReference type="AlphaFoldDB" id="A0A219B1F5"/>
<protein>
    <submittedName>
        <fullName evidence="8">CoA ester lyase</fullName>
    </submittedName>
</protein>
<feature type="domain" description="HpcH/HpaI aldolase/citrate lyase" evidence="7">
    <location>
        <begin position="116"/>
        <end position="212"/>
    </location>
</feature>
<dbReference type="OrthoDB" id="9800547at2"/>
<dbReference type="PANTHER" id="PTHR32308:SF10">
    <property type="entry name" value="CITRATE LYASE SUBUNIT BETA"/>
    <property type="match status" value="1"/>
</dbReference>
<proteinExistence type="inferred from homology"/>
<dbReference type="GO" id="GO:0006107">
    <property type="term" value="P:oxaloacetate metabolic process"/>
    <property type="evidence" value="ECO:0007669"/>
    <property type="project" value="TreeGrafter"/>
</dbReference>
<dbReference type="Proteomes" id="UP000198462">
    <property type="component" value="Unassembled WGS sequence"/>
</dbReference>
<evidence type="ECO:0000256" key="3">
    <source>
        <dbReference type="ARBA" id="ARBA00022723"/>
    </source>
</evidence>
<dbReference type="PANTHER" id="PTHR32308">
    <property type="entry name" value="LYASE BETA SUBUNIT, PUTATIVE (AFU_ORTHOLOGUE AFUA_4G13030)-RELATED"/>
    <property type="match status" value="1"/>
</dbReference>
<dbReference type="InterPro" id="IPR015813">
    <property type="entry name" value="Pyrv/PenolPyrv_kinase-like_dom"/>
</dbReference>
<reference evidence="9" key="1">
    <citation type="submission" date="2017-05" db="EMBL/GenBank/DDBJ databases">
        <authorList>
            <person name="Lin X."/>
        </authorList>
    </citation>
    <scope>NUCLEOTIDE SEQUENCE [LARGE SCALE GENOMIC DNA]</scope>
    <source>
        <strain evidence="9">JLT2012</strain>
    </source>
</reference>
<comment type="cofactor">
    <cofactor evidence="1">
        <name>Mg(2+)</name>
        <dbReference type="ChEBI" id="CHEBI:18420"/>
    </cofactor>
</comment>
<organism evidence="8 9">
    <name type="scientific">Pacificimonas flava</name>
    <dbReference type="NCBI Taxonomy" id="1234595"/>
    <lineage>
        <taxon>Bacteria</taxon>
        <taxon>Pseudomonadati</taxon>
        <taxon>Pseudomonadota</taxon>
        <taxon>Alphaproteobacteria</taxon>
        <taxon>Sphingomonadales</taxon>
        <taxon>Sphingosinicellaceae</taxon>
        <taxon>Pacificimonas</taxon>
    </lineage>
</organism>
<feature type="binding site" evidence="5">
    <location>
        <position position="119"/>
    </location>
    <ligand>
        <name>substrate</name>
    </ligand>
</feature>
<evidence type="ECO:0000313" key="9">
    <source>
        <dbReference type="Proteomes" id="UP000198462"/>
    </source>
</evidence>
<feature type="domain" description="HpcH/HpaI aldolase/citrate lyase" evidence="7">
    <location>
        <begin position="12"/>
        <end position="107"/>
    </location>
</feature>
<evidence type="ECO:0000256" key="1">
    <source>
        <dbReference type="ARBA" id="ARBA00001946"/>
    </source>
</evidence>
<dbReference type="GO" id="GO:0016829">
    <property type="term" value="F:lyase activity"/>
    <property type="evidence" value="ECO:0007669"/>
    <property type="project" value="UniProtKB-KW"/>
</dbReference>